<name>A0ABT1HM20_STRSD</name>
<evidence type="ECO:0000313" key="1">
    <source>
        <dbReference type="EMBL" id="MCP2256564.1"/>
    </source>
</evidence>
<sequence length="63" mass="6709">MIPSWCIELSVDAMFWSSCDVELKVARTPAPAFDAAVAASRRVLPACVIEVFTCPAIVAPTSP</sequence>
<proteinExistence type="predicted"/>
<dbReference type="EMBL" id="JAMTCP010000001">
    <property type="protein sequence ID" value="MCP2256564.1"/>
    <property type="molecule type" value="Genomic_DNA"/>
</dbReference>
<gene>
    <name evidence="1" type="ORF">LX15_000247</name>
</gene>
<accession>A0ABT1HM20</accession>
<comment type="caution">
    <text evidence="1">The sequence shown here is derived from an EMBL/GenBank/DDBJ whole genome shotgun (WGS) entry which is preliminary data.</text>
</comment>
<evidence type="ECO:0000313" key="2">
    <source>
        <dbReference type="Proteomes" id="UP001205311"/>
    </source>
</evidence>
<keyword evidence="2" id="KW-1185">Reference proteome</keyword>
<reference evidence="1 2" key="1">
    <citation type="submission" date="2022-06" db="EMBL/GenBank/DDBJ databases">
        <title>Genomic Encyclopedia of Archaeal and Bacterial Type Strains, Phase II (KMG-II): from individual species to whole genera.</title>
        <authorList>
            <person name="Goeker M."/>
        </authorList>
    </citation>
    <scope>NUCLEOTIDE SEQUENCE [LARGE SCALE GENOMIC DNA]</scope>
    <source>
        <strain evidence="1 2">DSM 40477</strain>
    </source>
</reference>
<protein>
    <submittedName>
        <fullName evidence="1">Uncharacterized protein</fullName>
    </submittedName>
</protein>
<dbReference type="Proteomes" id="UP001205311">
    <property type="component" value="Unassembled WGS sequence"/>
</dbReference>
<organism evidence="1 2">
    <name type="scientific">Streptoalloteichus tenebrarius (strain ATCC 17920 / DSM 40477 / JCM 4838 / CBS 697.72 / NBRC 16177 / NCIMB 11028 / NRRL B-12390 / A12253. 1 / ISP 5477)</name>
    <name type="common">Streptomyces tenebrarius</name>
    <dbReference type="NCBI Taxonomy" id="1933"/>
    <lineage>
        <taxon>Bacteria</taxon>
        <taxon>Bacillati</taxon>
        <taxon>Actinomycetota</taxon>
        <taxon>Actinomycetes</taxon>
        <taxon>Pseudonocardiales</taxon>
        <taxon>Pseudonocardiaceae</taxon>
        <taxon>Streptoalloteichus</taxon>
    </lineage>
</organism>